<sequence>MHIEVVHVSEEVGEGYVLAQGVSTKERGSWFWGGKHFLTKIIYLAQSYLPLPFGESGLDETSNLSVKIRILSFKIPENTYLTKCRDGLSTSIGTASPEHRERIAGIRANT</sequence>
<organism evidence="1 2">
    <name type="scientific">Flaviaesturariibacter amylovorans</name>
    <dbReference type="NCBI Taxonomy" id="1084520"/>
    <lineage>
        <taxon>Bacteria</taxon>
        <taxon>Pseudomonadati</taxon>
        <taxon>Bacteroidota</taxon>
        <taxon>Chitinophagia</taxon>
        <taxon>Chitinophagales</taxon>
        <taxon>Chitinophagaceae</taxon>
        <taxon>Flaviaestuariibacter</taxon>
    </lineage>
</organism>
<dbReference type="Proteomes" id="UP001501725">
    <property type="component" value="Unassembled WGS sequence"/>
</dbReference>
<gene>
    <name evidence="1" type="ORF">GCM10023184_33660</name>
</gene>
<reference evidence="2" key="1">
    <citation type="journal article" date="2019" name="Int. J. Syst. Evol. Microbiol.">
        <title>The Global Catalogue of Microorganisms (GCM) 10K type strain sequencing project: providing services to taxonomists for standard genome sequencing and annotation.</title>
        <authorList>
            <consortium name="The Broad Institute Genomics Platform"/>
            <consortium name="The Broad Institute Genome Sequencing Center for Infectious Disease"/>
            <person name="Wu L."/>
            <person name="Ma J."/>
        </authorList>
    </citation>
    <scope>NUCLEOTIDE SEQUENCE [LARGE SCALE GENOMIC DNA]</scope>
    <source>
        <strain evidence="2">JCM 17919</strain>
    </source>
</reference>
<comment type="caution">
    <text evidence="1">The sequence shown here is derived from an EMBL/GenBank/DDBJ whole genome shotgun (WGS) entry which is preliminary data.</text>
</comment>
<evidence type="ECO:0000313" key="2">
    <source>
        <dbReference type="Proteomes" id="UP001501725"/>
    </source>
</evidence>
<proteinExistence type="predicted"/>
<name>A0ABP8HD30_9BACT</name>
<dbReference type="EMBL" id="BAABGY010000009">
    <property type="protein sequence ID" value="GAA4337670.1"/>
    <property type="molecule type" value="Genomic_DNA"/>
</dbReference>
<protein>
    <submittedName>
        <fullName evidence="1">Uncharacterized protein</fullName>
    </submittedName>
</protein>
<keyword evidence="2" id="KW-1185">Reference proteome</keyword>
<accession>A0ABP8HD30</accession>
<evidence type="ECO:0000313" key="1">
    <source>
        <dbReference type="EMBL" id="GAA4337670.1"/>
    </source>
</evidence>